<evidence type="ECO:0000313" key="1">
    <source>
        <dbReference type="EMBL" id="KAK7823445.1"/>
    </source>
</evidence>
<comment type="caution">
    <text evidence="1">The sequence shown here is derived from an EMBL/GenBank/DDBJ whole genome shotgun (WGS) entry which is preliminary data.</text>
</comment>
<dbReference type="EMBL" id="JBBHLL010000052">
    <property type="protein sequence ID" value="KAK7823445.1"/>
    <property type="molecule type" value="Genomic_DNA"/>
</dbReference>
<keyword evidence="2" id="KW-1185">Reference proteome</keyword>
<reference evidence="1 2" key="1">
    <citation type="journal article" date="2023" name="bioRxiv">
        <title>Conserved and derived expression patterns and positive selection on dental genes reveal complex evolutionary context of ever-growing rodent molars.</title>
        <authorList>
            <person name="Calamari Z.T."/>
            <person name="Song A."/>
            <person name="Cohen E."/>
            <person name="Akter M."/>
            <person name="Roy R.D."/>
            <person name="Hallikas O."/>
            <person name="Christensen M.M."/>
            <person name="Li P."/>
            <person name="Marangoni P."/>
            <person name="Jernvall J."/>
            <person name="Klein O.D."/>
        </authorList>
    </citation>
    <scope>NUCLEOTIDE SEQUENCE [LARGE SCALE GENOMIC DNA]</scope>
    <source>
        <strain evidence="1">V071</strain>
    </source>
</reference>
<evidence type="ECO:0000313" key="2">
    <source>
        <dbReference type="Proteomes" id="UP001488838"/>
    </source>
</evidence>
<dbReference type="Proteomes" id="UP001488838">
    <property type="component" value="Unassembled WGS sequence"/>
</dbReference>
<accession>A0AAW0J9J7</accession>
<organism evidence="1 2">
    <name type="scientific">Myodes glareolus</name>
    <name type="common">Bank vole</name>
    <name type="synonym">Clethrionomys glareolus</name>
    <dbReference type="NCBI Taxonomy" id="447135"/>
    <lineage>
        <taxon>Eukaryota</taxon>
        <taxon>Metazoa</taxon>
        <taxon>Chordata</taxon>
        <taxon>Craniata</taxon>
        <taxon>Vertebrata</taxon>
        <taxon>Euteleostomi</taxon>
        <taxon>Mammalia</taxon>
        <taxon>Eutheria</taxon>
        <taxon>Euarchontoglires</taxon>
        <taxon>Glires</taxon>
        <taxon>Rodentia</taxon>
        <taxon>Myomorpha</taxon>
        <taxon>Muroidea</taxon>
        <taxon>Cricetidae</taxon>
        <taxon>Arvicolinae</taxon>
        <taxon>Myodes</taxon>
    </lineage>
</organism>
<proteinExistence type="predicted"/>
<dbReference type="AlphaFoldDB" id="A0AAW0J9J7"/>
<sequence>MEPRSGLQARVTGSQGHRQTLHVTLTHTPCLVPWPESVCQKHSRSSIKLLGKDGGAATPRCLGLGCDVTGGLTDCFLPGDLQCHSEPPARLFTPVAPPPLSSVSSWYLFIYFPSCASGDPKPHIPLALPASPRGLAGDQQCGVFIYRAYDFNFSIKKSEQ</sequence>
<feature type="non-terminal residue" evidence="1">
    <location>
        <position position="160"/>
    </location>
</feature>
<name>A0AAW0J9J7_MYOGA</name>
<gene>
    <name evidence="1" type="ORF">U0070_013794</name>
</gene>
<protein>
    <submittedName>
        <fullName evidence="1">Uncharacterized protein</fullName>
    </submittedName>
</protein>